<dbReference type="RefSeq" id="WP_120188582.1">
    <property type="nucleotide sequence ID" value="NZ_MCHY01000006.1"/>
</dbReference>
<feature type="transmembrane region" description="Helical" evidence="1">
    <location>
        <begin position="64"/>
        <end position="89"/>
    </location>
</feature>
<reference evidence="2 3" key="1">
    <citation type="submission" date="2016-08" db="EMBL/GenBank/DDBJ databases">
        <title>Novel Firmicute Genomes.</title>
        <authorList>
            <person name="Poppleton D.I."/>
            <person name="Gribaldo S."/>
        </authorList>
    </citation>
    <scope>NUCLEOTIDE SEQUENCE [LARGE SCALE GENOMIC DNA]</scope>
    <source>
        <strain evidence="2 3">RAOx-1</strain>
    </source>
</reference>
<evidence type="ECO:0000313" key="3">
    <source>
        <dbReference type="Proteomes" id="UP000284219"/>
    </source>
</evidence>
<proteinExistence type="predicted"/>
<feature type="transmembrane region" description="Helical" evidence="1">
    <location>
        <begin position="7"/>
        <end position="26"/>
    </location>
</feature>
<protein>
    <submittedName>
        <fullName evidence="2">Uncharacterized protein</fullName>
    </submittedName>
</protein>
<dbReference type="Proteomes" id="UP000284219">
    <property type="component" value="Unassembled WGS sequence"/>
</dbReference>
<keyword evidence="1" id="KW-1133">Transmembrane helix</keyword>
<accession>A0A419SNR8</accession>
<dbReference type="AlphaFoldDB" id="A0A419SNR8"/>
<evidence type="ECO:0000256" key="1">
    <source>
        <dbReference type="SAM" id="Phobius"/>
    </source>
</evidence>
<evidence type="ECO:0000313" key="2">
    <source>
        <dbReference type="EMBL" id="RKD25903.1"/>
    </source>
</evidence>
<name>A0A419SNR8_9BACL</name>
<dbReference type="EMBL" id="MCHY01000006">
    <property type="protein sequence ID" value="RKD25903.1"/>
    <property type="molecule type" value="Genomic_DNA"/>
</dbReference>
<keyword evidence="1" id="KW-0472">Membrane</keyword>
<sequence length="113" mass="12748">MKNKHLAIGFIILLTVIFYSWIIYFADLSSTRAIGGTFFPIIGGVVALSWMVRNNCLSSGSNNLFWLLLKIGMTTHLVSSLCWFVNQLVGGISEYSKMFHVMWLATYICFLIA</sequence>
<organism evidence="2 3">
    <name type="scientific">Ammoniphilus oxalaticus</name>
    <dbReference type="NCBI Taxonomy" id="66863"/>
    <lineage>
        <taxon>Bacteria</taxon>
        <taxon>Bacillati</taxon>
        <taxon>Bacillota</taxon>
        <taxon>Bacilli</taxon>
        <taxon>Bacillales</taxon>
        <taxon>Paenibacillaceae</taxon>
        <taxon>Aneurinibacillus group</taxon>
        <taxon>Ammoniphilus</taxon>
    </lineage>
</organism>
<comment type="caution">
    <text evidence="2">The sequence shown here is derived from an EMBL/GenBank/DDBJ whole genome shotgun (WGS) entry which is preliminary data.</text>
</comment>
<keyword evidence="1" id="KW-0812">Transmembrane</keyword>
<gene>
    <name evidence="2" type="ORF">BEP19_02955</name>
</gene>
<keyword evidence="3" id="KW-1185">Reference proteome</keyword>
<feature type="transmembrane region" description="Helical" evidence="1">
    <location>
        <begin position="32"/>
        <end position="52"/>
    </location>
</feature>